<dbReference type="OrthoDB" id="415230at2759"/>
<evidence type="ECO:0000313" key="3">
    <source>
        <dbReference type="Proteomes" id="UP000789405"/>
    </source>
</evidence>
<feature type="region of interest" description="Disordered" evidence="1">
    <location>
        <begin position="1"/>
        <end position="27"/>
    </location>
</feature>
<feature type="non-terminal residue" evidence="2">
    <location>
        <position position="162"/>
    </location>
</feature>
<comment type="caution">
    <text evidence="2">The sequence shown here is derived from an EMBL/GenBank/DDBJ whole genome shotgun (WGS) entry which is preliminary data.</text>
</comment>
<proteinExistence type="predicted"/>
<evidence type="ECO:0000256" key="1">
    <source>
        <dbReference type="SAM" id="MobiDB-lite"/>
    </source>
</evidence>
<dbReference type="Proteomes" id="UP000789405">
    <property type="component" value="Unassembled WGS sequence"/>
</dbReference>
<protein>
    <submittedName>
        <fullName evidence="2">27082_t:CDS:1</fullName>
    </submittedName>
</protein>
<keyword evidence="3" id="KW-1185">Reference proteome</keyword>
<organism evidence="2 3">
    <name type="scientific">Dentiscutata erythropus</name>
    <dbReference type="NCBI Taxonomy" id="1348616"/>
    <lineage>
        <taxon>Eukaryota</taxon>
        <taxon>Fungi</taxon>
        <taxon>Fungi incertae sedis</taxon>
        <taxon>Mucoromycota</taxon>
        <taxon>Glomeromycotina</taxon>
        <taxon>Glomeromycetes</taxon>
        <taxon>Diversisporales</taxon>
        <taxon>Gigasporaceae</taxon>
        <taxon>Dentiscutata</taxon>
    </lineage>
</organism>
<reference evidence="2" key="1">
    <citation type="submission" date="2021-06" db="EMBL/GenBank/DDBJ databases">
        <authorList>
            <person name="Kallberg Y."/>
            <person name="Tangrot J."/>
            <person name="Rosling A."/>
        </authorList>
    </citation>
    <scope>NUCLEOTIDE SEQUENCE</scope>
    <source>
        <strain evidence="2">MA453B</strain>
    </source>
</reference>
<dbReference type="AlphaFoldDB" id="A0A9N9KAR0"/>
<dbReference type="EMBL" id="CAJVPY010059333">
    <property type="protein sequence ID" value="CAG8820414.1"/>
    <property type="molecule type" value="Genomic_DNA"/>
</dbReference>
<evidence type="ECO:0000313" key="2">
    <source>
        <dbReference type="EMBL" id="CAG8820414.1"/>
    </source>
</evidence>
<sequence>EFNYEGWSDVDQGSELGWDMEEPSGSTGIKEDFEPSSMQVEQENPSVVEIVETFSKSYTFEFLLLRLNLSDGDVVTFVDPRLVHYSQASISNVFQMGNDLENTIRDLLDGKVRMEDFPLITVCLIEDVFYSSDNRRLYCFKEAIKRGERIGWCGTPTLRRWW</sequence>
<accession>A0A9N9KAR0</accession>
<name>A0A9N9KAR0_9GLOM</name>
<gene>
    <name evidence="2" type="ORF">DERYTH_LOCUS26951</name>
</gene>